<evidence type="ECO:0000313" key="1">
    <source>
        <dbReference type="EMBL" id="AUG56848.1"/>
    </source>
</evidence>
<dbReference type="KEGG" id="hsc:HVS_04555"/>
<dbReference type="AlphaFoldDB" id="A0A2K9E3A5"/>
<reference evidence="1 2" key="1">
    <citation type="submission" date="2017-12" db="EMBL/GenBank/DDBJ databases">
        <title>Complete genome sequence of Herbivorax saccincola GGR1, a novel Cellulosome-producing hydrolytic bacterium in a thermophilic biogas plant, established by Illumina and Nanopore MinION sequencing.</title>
        <authorList>
            <person name="Pechtl A."/>
            <person name="Ruckert C."/>
            <person name="Koeck D.E."/>
            <person name="Maus I."/>
            <person name="Winkler A."/>
            <person name="Kalinowski J."/>
            <person name="Puhler A."/>
            <person name="Schwarz W.W."/>
            <person name="Zverlov V.V."/>
            <person name="Schluter A."/>
            <person name="Liebl W."/>
        </authorList>
    </citation>
    <scope>NUCLEOTIDE SEQUENCE [LARGE SCALE GENOMIC DNA]</scope>
    <source>
        <strain evidence="2">SR1</strain>
    </source>
</reference>
<dbReference type="Proteomes" id="UP000233534">
    <property type="component" value="Chromosome"/>
</dbReference>
<proteinExistence type="predicted"/>
<sequence>MTEYYLTGDQVLEVSILEVLHEIESATNFYIYKKVQEKMNVSENAVYCAIDNLHRRLFILSNEDITNNVTTITGNFEKKYYLNPEKWSKK</sequence>
<organism evidence="1 2">
    <name type="scientific">Acetivibrio saccincola</name>
    <dbReference type="NCBI Taxonomy" id="1677857"/>
    <lineage>
        <taxon>Bacteria</taxon>
        <taxon>Bacillati</taxon>
        <taxon>Bacillota</taxon>
        <taxon>Clostridia</taxon>
        <taxon>Eubacteriales</taxon>
        <taxon>Oscillospiraceae</taxon>
        <taxon>Acetivibrio</taxon>
    </lineage>
</organism>
<dbReference type="RefSeq" id="WP_101299644.1">
    <property type="nucleotide sequence ID" value="NZ_CP025197.1"/>
</dbReference>
<accession>A0A2K9E3A5</accession>
<keyword evidence="2" id="KW-1185">Reference proteome</keyword>
<name>A0A2K9E3A5_9FIRM</name>
<evidence type="ECO:0000313" key="2">
    <source>
        <dbReference type="Proteomes" id="UP000233534"/>
    </source>
</evidence>
<protein>
    <submittedName>
        <fullName evidence="1">Uncharacterized protein</fullName>
    </submittedName>
</protein>
<dbReference type="EMBL" id="CP025197">
    <property type="protein sequence ID" value="AUG56848.1"/>
    <property type="molecule type" value="Genomic_DNA"/>
</dbReference>
<gene>
    <name evidence="1" type="ORF">HVS_04555</name>
</gene>